<organism evidence="5 6">
    <name type="scientific">Geoalkalibacter halelectricus</name>
    <dbReference type="NCBI Taxonomy" id="2847045"/>
    <lineage>
        <taxon>Bacteria</taxon>
        <taxon>Pseudomonadati</taxon>
        <taxon>Thermodesulfobacteriota</taxon>
        <taxon>Desulfuromonadia</taxon>
        <taxon>Desulfuromonadales</taxon>
        <taxon>Geoalkalibacteraceae</taxon>
        <taxon>Geoalkalibacter</taxon>
    </lineage>
</organism>
<dbReference type="InterPro" id="IPR000055">
    <property type="entry name" value="Restrct_endonuc_typeI_TRD"/>
</dbReference>
<feature type="domain" description="Type I restriction modification DNA specificity" evidence="4">
    <location>
        <begin position="229"/>
        <end position="315"/>
    </location>
</feature>
<keyword evidence="2" id="KW-0680">Restriction system</keyword>
<dbReference type="PANTHER" id="PTHR30408:SF12">
    <property type="entry name" value="TYPE I RESTRICTION ENZYME MJAVIII SPECIFICITY SUBUNIT"/>
    <property type="match status" value="1"/>
</dbReference>
<evidence type="ECO:0000256" key="3">
    <source>
        <dbReference type="ARBA" id="ARBA00023125"/>
    </source>
</evidence>
<evidence type="ECO:0000259" key="4">
    <source>
        <dbReference type="Pfam" id="PF01420"/>
    </source>
</evidence>
<evidence type="ECO:0000313" key="5">
    <source>
        <dbReference type="EMBL" id="UWZ79735.1"/>
    </source>
</evidence>
<keyword evidence="3" id="KW-0238">DNA-binding</keyword>
<dbReference type="InterPro" id="IPR052021">
    <property type="entry name" value="Type-I_RS_S_subunit"/>
</dbReference>
<keyword evidence="5" id="KW-0255">Endonuclease</keyword>
<protein>
    <submittedName>
        <fullName evidence="5">Restriction endonuclease subunit S</fullName>
        <ecNumber evidence="5">3.1.21.-</ecNumber>
    </submittedName>
</protein>
<dbReference type="Gene3D" id="3.90.220.20">
    <property type="entry name" value="DNA methylase specificity domains"/>
    <property type="match status" value="2"/>
</dbReference>
<dbReference type="CDD" id="cd17246">
    <property type="entry name" value="RMtype1_S_SonII-TRD2-CR2_like"/>
    <property type="match status" value="1"/>
</dbReference>
<evidence type="ECO:0000256" key="1">
    <source>
        <dbReference type="ARBA" id="ARBA00010923"/>
    </source>
</evidence>
<dbReference type="GO" id="GO:0004519">
    <property type="term" value="F:endonuclease activity"/>
    <property type="evidence" value="ECO:0007669"/>
    <property type="project" value="UniProtKB-KW"/>
</dbReference>
<dbReference type="Gene3D" id="1.10.287.1120">
    <property type="entry name" value="Bipartite methylase S protein"/>
    <property type="match status" value="1"/>
</dbReference>
<name>A0ABY5ZPC4_9BACT</name>
<dbReference type="Proteomes" id="UP001060414">
    <property type="component" value="Chromosome"/>
</dbReference>
<sequence>MNTNQNLCPIIWKIQELSHLCELITDGSHFSPVPQADGEIIANVKDMTEWGINYNSCTRISTAEFDFLCRQNCSPKHNDVLLSKDGTIGRVVVYRDHRKIVLLSSIAILRTNGKIDPDYLYTILRSDIFNRQLYQLQSGSALKRLVLKDINKLKIPCPTLPEQRKIARILSTVNSVIEKTEASIAKYKAIKQGMMLDLFTRGLDANGRLRPRHEDAPHLYKQTELGLVPKEWEVARIGDFANVKGGKRLPAGQDFADVMTPFPYLRVTDMVDGTIDQRDLKYVPENIEPLIRAYKISKNDVYVTIAGTLGLFGTVPDNLDNAQLTENAAKITDFNSKDYNRDYIKYQCNSEVIQSGSSLFQVG</sequence>
<dbReference type="GO" id="GO:0016787">
    <property type="term" value="F:hydrolase activity"/>
    <property type="evidence" value="ECO:0007669"/>
    <property type="project" value="UniProtKB-KW"/>
</dbReference>
<feature type="domain" description="Type I restriction modification DNA specificity" evidence="4">
    <location>
        <begin position="48"/>
        <end position="181"/>
    </location>
</feature>
<dbReference type="CDD" id="cd17256">
    <property type="entry name" value="RMtype1_S_EcoJA65PI-TRD1-CR1_like"/>
    <property type="match status" value="1"/>
</dbReference>
<dbReference type="SUPFAM" id="SSF116734">
    <property type="entry name" value="DNA methylase specificity domain"/>
    <property type="match status" value="2"/>
</dbReference>
<accession>A0ABY5ZPC4</accession>
<keyword evidence="5" id="KW-0378">Hydrolase</keyword>
<dbReference type="Pfam" id="PF01420">
    <property type="entry name" value="Methylase_S"/>
    <property type="match status" value="2"/>
</dbReference>
<dbReference type="RefSeq" id="WP_260748086.1">
    <property type="nucleotide sequence ID" value="NZ_CP092109.1"/>
</dbReference>
<dbReference type="EC" id="3.1.21.-" evidence="5"/>
<gene>
    <name evidence="5" type="ORF">L9S41_18950</name>
</gene>
<dbReference type="EMBL" id="CP092109">
    <property type="protein sequence ID" value="UWZ79735.1"/>
    <property type="molecule type" value="Genomic_DNA"/>
</dbReference>
<keyword evidence="6" id="KW-1185">Reference proteome</keyword>
<dbReference type="InterPro" id="IPR044946">
    <property type="entry name" value="Restrct_endonuc_typeI_TRD_sf"/>
</dbReference>
<evidence type="ECO:0000256" key="2">
    <source>
        <dbReference type="ARBA" id="ARBA00022747"/>
    </source>
</evidence>
<evidence type="ECO:0000313" key="6">
    <source>
        <dbReference type="Proteomes" id="UP001060414"/>
    </source>
</evidence>
<proteinExistence type="inferred from homology"/>
<comment type="similarity">
    <text evidence="1">Belongs to the type-I restriction system S methylase family.</text>
</comment>
<reference evidence="5" key="1">
    <citation type="journal article" date="2022" name="Environ. Microbiol.">
        <title>Geoalkalibacter halelectricus SAP #1 sp. nov. possessing extracellular electron transfer and mineral#reducing capabilities from a haloalkaline environment.</title>
        <authorList>
            <person name="Yadav S."/>
            <person name="Singh R."/>
            <person name="Sundharam S.S."/>
            <person name="Chaudhary S."/>
            <person name="Krishnamurthi S."/>
            <person name="Patil S.A."/>
        </authorList>
    </citation>
    <scope>NUCLEOTIDE SEQUENCE</scope>
    <source>
        <strain evidence="5">SAP-1</strain>
    </source>
</reference>
<dbReference type="PANTHER" id="PTHR30408">
    <property type="entry name" value="TYPE-1 RESTRICTION ENZYME ECOKI SPECIFICITY PROTEIN"/>
    <property type="match status" value="1"/>
</dbReference>
<keyword evidence="5" id="KW-0540">Nuclease</keyword>